<comment type="function">
    <text evidence="10">Pyrophosphatase that catalyzes the hydrolysis of nucleoside triphosphates to their monophosphate derivatives, with a high preference for the non-canonical purine nucleotides XTP (xanthosine triphosphate), dITP (deoxyinosine triphosphate) and ITP. Seems to function as a house-cleaning enzyme that removes non-canonical purine nucleotides from the nucleotide pool, thus preventing their incorporation into DNA/RNA and avoiding chromosomal lesions.</text>
</comment>
<comment type="catalytic activity">
    <reaction evidence="10">
        <text>ITP + H2O = IMP + diphosphate + H(+)</text>
        <dbReference type="Rhea" id="RHEA:29399"/>
        <dbReference type="ChEBI" id="CHEBI:15377"/>
        <dbReference type="ChEBI" id="CHEBI:15378"/>
        <dbReference type="ChEBI" id="CHEBI:33019"/>
        <dbReference type="ChEBI" id="CHEBI:58053"/>
        <dbReference type="ChEBI" id="CHEBI:61402"/>
        <dbReference type="EC" id="3.6.1.66"/>
    </reaction>
</comment>
<dbReference type="GO" id="GO:0036220">
    <property type="term" value="F:ITP diphosphatase activity"/>
    <property type="evidence" value="ECO:0007669"/>
    <property type="project" value="UniProtKB-UniRule"/>
</dbReference>
<dbReference type="InterPro" id="IPR029001">
    <property type="entry name" value="ITPase-like_fam"/>
</dbReference>
<evidence type="ECO:0000256" key="10">
    <source>
        <dbReference type="HAMAP-Rule" id="MF_01405"/>
    </source>
</evidence>
<dbReference type="AlphaFoldDB" id="A0A1H0H415"/>
<comment type="caution">
    <text evidence="10">Lacks conserved residue(s) required for the propagation of feature annotation.</text>
</comment>
<comment type="catalytic activity">
    <reaction evidence="8 10">
        <text>dITP + H2O = dIMP + diphosphate + H(+)</text>
        <dbReference type="Rhea" id="RHEA:28342"/>
        <dbReference type="ChEBI" id="CHEBI:15377"/>
        <dbReference type="ChEBI" id="CHEBI:15378"/>
        <dbReference type="ChEBI" id="CHEBI:33019"/>
        <dbReference type="ChEBI" id="CHEBI:61194"/>
        <dbReference type="ChEBI" id="CHEBI:61382"/>
        <dbReference type="EC" id="3.6.1.66"/>
    </reaction>
</comment>
<dbReference type="NCBIfam" id="TIGR00042">
    <property type="entry name" value="RdgB/HAM1 family non-canonical purine NTP pyrophosphatase"/>
    <property type="match status" value="1"/>
</dbReference>
<comment type="similarity">
    <text evidence="1 10 11">Belongs to the HAM1 NTPase family.</text>
</comment>
<dbReference type="GO" id="GO:0046872">
    <property type="term" value="F:metal ion binding"/>
    <property type="evidence" value="ECO:0007669"/>
    <property type="project" value="UniProtKB-KW"/>
</dbReference>
<evidence type="ECO:0000313" key="12">
    <source>
        <dbReference type="EMBL" id="SDO13862.1"/>
    </source>
</evidence>
<dbReference type="Gene3D" id="3.90.950.10">
    <property type="match status" value="1"/>
</dbReference>
<evidence type="ECO:0000256" key="3">
    <source>
        <dbReference type="ARBA" id="ARBA00022723"/>
    </source>
</evidence>
<keyword evidence="4 10" id="KW-0547">Nucleotide-binding</keyword>
<dbReference type="GO" id="GO:0009146">
    <property type="term" value="P:purine nucleoside triphosphate catabolic process"/>
    <property type="evidence" value="ECO:0007669"/>
    <property type="project" value="UniProtKB-UniRule"/>
</dbReference>
<protein>
    <recommendedName>
        <fullName evidence="10">dITP/XTP pyrophosphatase</fullName>
        <ecNumber evidence="10">3.6.1.66</ecNumber>
    </recommendedName>
    <alternativeName>
        <fullName evidence="10">Non-canonical purine NTP pyrophosphatase</fullName>
    </alternativeName>
    <alternativeName>
        <fullName evidence="10">Non-standard purine NTP pyrophosphatase</fullName>
    </alternativeName>
    <alternativeName>
        <fullName evidence="10">Nucleoside-triphosphate diphosphatase</fullName>
    </alternativeName>
    <alternativeName>
        <fullName evidence="10">Nucleoside-triphosphate pyrophosphatase</fullName>
        <shortName evidence="10">NTPase</shortName>
    </alternativeName>
</protein>
<keyword evidence="6 10" id="KW-0460">Magnesium</keyword>
<feature type="binding site" evidence="10">
    <location>
        <begin position="9"/>
        <end position="14"/>
    </location>
    <ligand>
        <name>substrate</name>
    </ligand>
</feature>
<comment type="subunit">
    <text evidence="2 10">Homodimer.</text>
</comment>
<evidence type="ECO:0000256" key="9">
    <source>
        <dbReference type="ARBA" id="ARBA00052017"/>
    </source>
</evidence>
<dbReference type="RefSeq" id="WP_143010561.1">
    <property type="nucleotide sequence ID" value="NZ_FNGY01000012.1"/>
</dbReference>
<evidence type="ECO:0000313" key="13">
    <source>
        <dbReference type="Proteomes" id="UP000183200"/>
    </source>
</evidence>
<gene>
    <name evidence="12" type="ORF">SAMN05421820_11219</name>
</gene>
<reference evidence="13" key="1">
    <citation type="submission" date="2016-10" db="EMBL/GenBank/DDBJ databases">
        <authorList>
            <person name="Varghese N."/>
            <person name="Submissions S."/>
        </authorList>
    </citation>
    <scope>NUCLEOTIDE SEQUENCE [LARGE SCALE GENOMIC DNA]</scope>
    <source>
        <strain evidence="13">DSM 19110</strain>
    </source>
</reference>
<keyword evidence="3 10" id="KW-0479">Metal-binding</keyword>
<evidence type="ECO:0000256" key="5">
    <source>
        <dbReference type="ARBA" id="ARBA00022801"/>
    </source>
</evidence>
<dbReference type="EC" id="3.6.1.66" evidence="10"/>
<sequence length="196" mass="22301">MRQELVFATNNKHKTEEVSKLLLNEYKVLNLSDIGCTVDIPETGDTFEENAFLKSSYVVENYQLDCFADDSGLEIEALNNEPGVYSARYSGQKDDQVNMKLVLQKMKGLSNRKARFKTVISLIQGQKNYLFEGVINGYILENPIGDQGFGYDPVFVPEGYEQSFAQMNIEQKNQISHRAIAMRKLIAFLKEQQPVL</sequence>
<dbReference type="Proteomes" id="UP000183200">
    <property type="component" value="Unassembled WGS sequence"/>
</dbReference>
<dbReference type="HAMAP" id="MF_01405">
    <property type="entry name" value="Non_canon_purine_NTPase"/>
    <property type="match status" value="1"/>
</dbReference>
<keyword evidence="5 10" id="KW-0378">Hydrolase</keyword>
<dbReference type="GO" id="GO:0035870">
    <property type="term" value="F:dITP diphosphatase activity"/>
    <property type="evidence" value="ECO:0007669"/>
    <property type="project" value="UniProtKB-UniRule"/>
</dbReference>
<feature type="binding site" evidence="10">
    <location>
        <begin position="177"/>
        <end position="178"/>
    </location>
    <ligand>
        <name>substrate</name>
    </ligand>
</feature>
<dbReference type="PANTHER" id="PTHR11067:SF9">
    <property type="entry name" value="INOSINE TRIPHOSPHATE PYROPHOSPHATASE"/>
    <property type="match status" value="1"/>
</dbReference>
<keyword evidence="13" id="KW-1185">Reference proteome</keyword>
<dbReference type="NCBIfam" id="NF011398">
    <property type="entry name" value="PRK14823.1"/>
    <property type="match status" value="1"/>
</dbReference>
<evidence type="ECO:0000256" key="7">
    <source>
        <dbReference type="ARBA" id="ARBA00023080"/>
    </source>
</evidence>
<dbReference type="FunFam" id="3.90.950.10:FF:000001">
    <property type="entry name" value="dITP/XTP pyrophosphatase"/>
    <property type="match status" value="1"/>
</dbReference>
<accession>A0A1H0H415</accession>
<organism evidence="12 13">
    <name type="scientific">Pedobacter steynii</name>
    <dbReference type="NCBI Taxonomy" id="430522"/>
    <lineage>
        <taxon>Bacteria</taxon>
        <taxon>Pseudomonadati</taxon>
        <taxon>Bacteroidota</taxon>
        <taxon>Sphingobacteriia</taxon>
        <taxon>Sphingobacteriales</taxon>
        <taxon>Sphingobacteriaceae</taxon>
        <taxon>Pedobacter</taxon>
    </lineage>
</organism>
<dbReference type="STRING" id="430522.BFS30_12220"/>
<feature type="binding site" evidence="10">
    <location>
        <position position="71"/>
    </location>
    <ligand>
        <name>substrate</name>
    </ligand>
</feature>
<dbReference type="GO" id="GO:0000166">
    <property type="term" value="F:nucleotide binding"/>
    <property type="evidence" value="ECO:0007669"/>
    <property type="project" value="UniProtKB-KW"/>
</dbReference>
<dbReference type="PANTHER" id="PTHR11067">
    <property type="entry name" value="INOSINE TRIPHOSPHATE PYROPHOSPHATASE/HAM1 PROTEIN"/>
    <property type="match status" value="1"/>
</dbReference>
<dbReference type="Pfam" id="PF01725">
    <property type="entry name" value="Ham1p_like"/>
    <property type="match status" value="1"/>
</dbReference>
<dbReference type="GO" id="GO:0009117">
    <property type="term" value="P:nucleotide metabolic process"/>
    <property type="evidence" value="ECO:0007669"/>
    <property type="project" value="UniProtKB-KW"/>
</dbReference>
<evidence type="ECO:0000256" key="8">
    <source>
        <dbReference type="ARBA" id="ARBA00051875"/>
    </source>
</evidence>
<dbReference type="InterPro" id="IPR002637">
    <property type="entry name" value="RdgB/HAM1"/>
</dbReference>
<dbReference type="GO" id="GO:0036222">
    <property type="term" value="F:XTP diphosphatase activity"/>
    <property type="evidence" value="ECO:0007669"/>
    <property type="project" value="UniProtKB-UniRule"/>
</dbReference>
<evidence type="ECO:0000256" key="11">
    <source>
        <dbReference type="RuleBase" id="RU003781"/>
    </source>
</evidence>
<feature type="active site" description="Proton acceptor" evidence="10">
    <location>
        <position position="70"/>
    </location>
</feature>
<proteinExistence type="inferred from homology"/>
<feature type="binding site" evidence="10">
    <location>
        <position position="172"/>
    </location>
    <ligand>
        <name>substrate</name>
    </ligand>
</feature>
<evidence type="ECO:0000256" key="1">
    <source>
        <dbReference type="ARBA" id="ARBA00008023"/>
    </source>
</evidence>
<keyword evidence="7 10" id="KW-0546">Nucleotide metabolism</keyword>
<name>A0A1H0H415_9SPHI</name>
<dbReference type="InterPro" id="IPR020922">
    <property type="entry name" value="dITP/XTP_pyrophosphatase"/>
</dbReference>
<dbReference type="CDD" id="cd00515">
    <property type="entry name" value="HAM1"/>
    <property type="match status" value="1"/>
</dbReference>
<dbReference type="OrthoDB" id="9807456at2"/>
<feature type="binding site" evidence="10">
    <location>
        <begin position="149"/>
        <end position="152"/>
    </location>
    <ligand>
        <name>substrate</name>
    </ligand>
</feature>
<evidence type="ECO:0000256" key="6">
    <source>
        <dbReference type="ARBA" id="ARBA00022842"/>
    </source>
</evidence>
<comment type="catalytic activity">
    <reaction evidence="9 10">
        <text>XTP + H2O = XMP + diphosphate + H(+)</text>
        <dbReference type="Rhea" id="RHEA:28610"/>
        <dbReference type="ChEBI" id="CHEBI:15377"/>
        <dbReference type="ChEBI" id="CHEBI:15378"/>
        <dbReference type="ChEBI" id="CHEBI:33019"/>
        <dbReference type="ChEBI" id="CHEBI:57464"/>
        <dbReference type="ChEBI" id="CHEBI:61314"/>
        <dbReference type="EC" id="3.6.1.66"/>
    </reaction>
</comment>
<comment type="cofactor">
    <cofactor evidence="10">
        <name>Mg(2+)</name>
        <dbReference type="ChEBI" id="CHEBI:18420"/>
    </cofactor>
    <text evidence="10">Binds 1 Mg(2+) ion per subunit.</text>
</comment>
<feature type="binding site" evidence="10">
    <location>
        <position position="70"/>
    </location>
    <ligand>
        <name>Mg(2+)</name>
        <dbReference type="ChEBI" id="CHEBI:18420"/>
    </ligand>
</feature>
<dbReference type="GO" id="GO:0005829">
    <property type="term" value="C:cytosol"/>
    <property type="evidence" value="ECO:0007669"/>
    <property type="project" value="TreeGrafter"/>
</dbReference>
<dbReference type="EMBL" id="FNGY01000012">
    <property type="protein sequence ID" value="SDO13862.1"/>
    <property type="molecule type" value="Genomic_DNA"/>
</dbReference>
<evidence type="ECO:0000256" key="4">
    <source>
        <dbReference type="ARBA" id="ARBA00022741"/>
    </source>
</evidence>
<dbReference type="GO" id="GO:0017111">
    <property type="term" value="F:ribonucleoside triphosphate phosphatase activity"/>
    <property type="evidence" value="ECO:0007669"/>
    <property type="project" value="InterPro"/>
</dbReference>
<evidence type="ECO:0000256" key="2">
    <source>
        <dbReference type="ARBA" id="ARBA00011738"/>
    </source>
</evidence>
<dbReference type="SUPFAM" id="SSF52972">
    <property type="entry name" value="ITPase-like"/>
    <property type="match status" value="1"/>
</dbReference>